<feature type="region of interest" description="Disordered" evidence="1">
    <location>
        <begin position="1"/>
        <end position="46"/>
    </location>
</feature>
<evidence type="ECO:0000256" key="1">
    <source>
        <dbReference type="SAM" id="MobiDB-lite"/>
    </source>
</evidence>
<comment type="caution">
    <text evidence="2">The sequence shown here is derived from an EMBL/GenBank/DDBJ whole genome shotgun (WGS) entry which is preliminary data.</text>
</comment>
<feature type="compositionally biased region" description="Basic and acidic residues" evidence="1">
    <location>
        <begin position="1"/>
        <end position="24"/>
    </location>
</feature>
<feature type="compositionally biased region" description="Basic residues" evidence="1">
    <location>
        <begin position="25"/>
        <end position="36"/>
    </location>
</feature>
<protein>
    <submittedName>
        <fullName evidence="2">Uncharacterized protein</fullName>
    </submittedName>
</protein>
<gene>
    <name evidence="2" type="ORF">ARB_05403</name>
</gene>
<dbReference type="EMBL" id="ABSU01000003">
    <property type="protein sequence ID" value="EFE35361.1"/>
    <property type="molecule type" value="Genomic_DNA"/>
</dbReference>
<accession>D4AMF0</accession>
<name>D4AMF0_ARTBC</name>
<dbReference type="Proteomes" id="UP000008866">
    <property type="component" value="Unassembled WGS sequence"/>
</dbReference>
<keyword evidence="3" id="KW-1185">Reference proteome</keyword>
<dbReference type="HOGENOM" id="CLU_2621553_0_0_1"/>
<dbReference type="KEGG" id="abe:ARB_05403"/>
<evidence type="ECO:0000313" key="3">
    <source>
        <dbReference type="Proteomes" id="UP000008866"/>
    </source>
</evidence>
<proteinExistence type="predicted"/>
<evidence type="ECO:0000313" key="2">
    <source>
        <dbReference type="EMBL" id="EFE35361.1"/>
    </source>
</evidence>
<reference evidence="3" key="1">
    <citation type="journal article" date="2011" name="Genome Biol.">
        <title>Comparative and functional genomics provide insights into the pathogenicity of dermatophytic fungi.</title>
        <authorList>
            <person name="Burmester A."/>
            <person name="Shelest E."/>
            <person name="Gloeckner G."/>
            <person name="Heddergott C."/>
            <person name="Schindler S."/>
            <person name="Staib P."/>
            <person name="Heidel A."/>
            <person name="Felder M."/>
            <person name="Petzold A."/>
            <person name="Szafranski K."/>
            <person name="Feuermann M."/>
            <person name="Pedruzzi I."/>
            <person name="Priebe S."/>
            <person name="Groth M."/>
            <person name="Winkler R."/>
            <person name="Li W."/>
            <person name="Kniemeyer O."/>
            <person name="Schroeckh V."/>
            <person name="Hertweck C."/>
            <person name="Hube B."/>
            <person name="White T.C."/>
            <person name="Platzer M."/>
            <person name="Guthke R."/>
            <person name="Heitman J."/>
            <person name="Woestemeyer J."/>
            <person name="Zipfel P.F."/>
            <person name="Monod M."/>
            <person name="Brakhage A.A."/>
        </authorList>
    </citation>
    <scope>NUCLEOTIDE SEQUENCE [LARGE SCALE GENOMIC DNA]</scope>
    <source>
        <strain evidence="3">ATCC MYA-4681 / CBS 112371</strain>
    </source>
</reference>
<sequence>MKEEGKKEEEEMRKKELEQMDSERGKKRKQKKRGRHASTVCSMGGRKLQSQLNPYINSLHNIIGFETRDRSREKQVRE</sequence>
<organism evidence="2 3">
    <name type="scientific">Arthroderma benhamiae (strain ATCC MYA-4681 / CBS 112371)</name>
    <name type="common">Trichophyton mentagrophytes</name>
    <dbReference type="NCBI Taxonomy" id="663331"/>
    <lineage>
        <taxon>Eukaryota</taxon>
        <taxon>Fungi</taxon>
        <taxon>Dikarya</taxon>
        <taxon>Ascomycota</taxon>
        <taxon>Pezizomycotina</taxon>
        <taxon>Eurotiomycetes</taxon>
        <taxon>Eurotiomycetidae</taxon>
        <taxon>Onygenales</taxon>
        <taxon>Arthrodermataceae</taxon>
        <taxon>Trichophyton</taxon>
    </lineage>
</organism>
<dbReference type="RefSeq" id="XP_003016006.1">
    <property type="nucleotide sequence ID" value="XM_003015960.1"/>
</dbReference>
<dbReference type="AlphaFoldDB" id="D4AMF0"/>
<dbReference type="GeneID" id="9523914"/>